<dbReference type="Gene3D" id="3.40.50.10170">
    <property type="match status" value="1"/>
</dbReference>
<dbReference type="PANTHER" id="PTHR33434">
    <property type="entry name" value="DEGV DOMAIN-CONTAINING PROTEIN DR_1986-RELATED"/>
    <property type="match status" value="1"/>
</dbReference>
<reference evidence="2 3" key="1">
    <citation type="journal article" date="2015" name="Genome Announc.">
        <title>Expanding the biotechnology potential of lactobacilli through comparative genomics of 213 strains and associated genera.</title>
        <authorList>
            <person name="Sun Z."/>
            <person name="Harris H.M."/>
            <person name="McCann A."/>
            <person name="Guo C."/>
            <person name="Argimon S."/>
            <person name="Zhang W."/>
            <person name="Yang X."/>
            <person name="Jeffery I.B."/>
            <person name="Cooney J.C."/>
            <person name="Kagawa T.F."/>
            <person name="Liu W."/>
            <person name="Song Y."/>
            <person name="Salvetti E."/>
            <person name="Wrobel A."/>
            <person name="Rasinkangas P."/>
            <person name="Parkhill J."/>
            <person name="Rea M.C."/>
            <person name="O'Sullivan O."/>
            <person name="Ritari J."/>
            <person name="Douillard F.P."/>
            <person name="Paul Ross R."/>
            <person name="Yang R."/>
            <person name="Briner A.E."/>
            <person name="Felis G.E."/>
            <person name="de Vos W.M."/>
            <person name="Barrangou R."/>
            <person name="Klaenhammer T.R."/>
            <person name="Caufield P.W."/>
            <person name="Cui Y."/>
            <person name="Zhang H."/>
            <person name="O'Toole P.W."/>
        </authorList>
    </citation>
    <scope>NUCLEOTIDE SEQUENCE [LARGE SCALE GENOMIC DNA]</scope>
    <source>
        <strain evidence="2 3">DSM 16230</strain>
    </source>
</reference>
<dbReference type="InterPro" id="IPR003797">
    <property type="entry name" value="DegV"/>
</dbReference>
<dbReference type="PANTHER" id="PTHR33434:SF8">
    <property type="entry name" value="DEGV DOMAIN-CONTAINING PROTEIN SPR1019"/>
    <property type="match status" value="1"/>
</dbReference>
<dbReference type="Proteomes" id="UP000051166">
    <property type="component" value="Unassembled WGS sequence"/>
</dbReference>
<evidence type="ECO:0000313" key="2">
    <source>
        <dbReference type="EMBL" id="KRL97104.1"/>
    </source>
</evidence>
<keyword evidence="1" id="KW-0446">Lipid-binding</keyword>
<dbReference type="Pfam" id="PF02645">
    <property type="entry name" value="DegV"/>
    <property type="match status" value="1"/>
</dbReference>
<dbReference type="PROSITE" id="PS51482">
    <property type="entry name" value="DEGV"/>
    <property type="match status" value="1"/>
</dbReference>
<evidence type="ECO:0000256" key="1">
    <source>
        <dbReference type="ARBA" id="ARBA00023121"/>
    </source>
</evidence>
<dbReference type="STRING" id="1423801.FD50_GL001655"/>
<keyword evidence="3" id="KW-1185">Reference proteome</keyword>
<dbReference type="EMBL" id="AZFQ01000053">
    <property type="protein sequence ID" value="KRL97104.1"/>
    <property type="molecule type" value="Genomic_DNA"/>
</dbReference>
<evidence type="ECO:0000313" key="3">
    <source>
        <dbReference type="Proteomes" id="UP000051166"/>
    </source>
</evidence>
<protein>
    <recommendedName>
        <fullName evidence="4">DegV family protein</fullName>
    </recommendedName>
</protein>
<dbReference type="Gene3D" id="3.30.1180.10">
    <property type="match status" value="1"/>
</dbReference>
<organism evidence="2 3">
    <name type="scientific">Liquorilactobacillus satsumensis DSM 16230 = JCM 12392</name>
    <dbReference type="NCBI Taxonomy" id="1423801"/>
    <lineage>
        <taxon>Bacteria</taxon>
        <taxon>Bacillati</taxon>
        <taxon>Bacillota</taxon>
        <taxon>Bacilli</taxon>
        <taxon>Lactobacillales</taxon>
        <taxon>Lactobacillaceae</taxon>
        <taxon>Liquorilactobacillus</taxon>
    </lineage>
</organism>
<dbReference type="PATRIC" id="fig|1423801.4.peg.1693"/>
<dbReference type="SUPFAM" id="SSF82549">
    <property type="entry name" value="DAK1/DegV-like"/>
    <property type="match status" value="1"/>
</dbReference>
<dbReference type="AlphaFoldDB" id="A0A0R1UV80"/>
<proteinExistence type="predicted"/>
<name>A0A0R1UV80_9LACO</name>
<comment type="caution">
    <text evidence="2">The sequence shown here is derived from an EMBL/GenBank/DDBJ whole genome shotgun (WGS) entry which is preliminary data.</text>
</comment>
<dbReference type="GO" id="GO:0008289">
    <property type="term" value="F:lipid binding"/>
    <property type="evidence" value="ECO:0007669"/>
    <property type="project" value="UniProtKB-KW"/>
</dbReference>
<dbReference type="InterPro" id="IPR050270">
    <property type="entry name" value="DegV_domain_contain"/>
</dbReference>
<evidence type="ECO:0008006" key="4">
    <source>
        <dbReference type="Google" id="ProtNLM"/>
    </source>
</evidence>
<gene>
    <name evidence="2" type="ORF">FD50_GL001655</name>
</gene>
<dbReference type="InterPro" id="IPR043168">
    <property type="entry name" value="DegV_C"/>
</dbReference>
<sequence length="281" mass="30723">MEEIEMIHIITDSTAQLSEQEVEKYQITVIPLQVSLAGKSGLDGQDISRQSFSKALAVSDDVPQTSQPALGQFLQVYDSLGQQAAPLLSIHLTETLSGTVKTARIAAAQTKAAVTVLDSNFTDRALGLIVIKAAELGRKTTDVNLLVKEIHQYAKKIRLDCFINNLDYLVKNGRASRATGFIASAIKLKLLVTLEEGKFKVIGKSHGQKRFNLKINEIVKQIIADRSISQVGLSYVDEETTVLDIKRQLEQARPELKIFCALTSPVIMAHVGHAGFAIITV</sequence>
<accession>A0A0R1UV80</accession>
<dbReference type="NCBIfam" id="TIGR00762">
    <property type="entry name" value="DegV"/>
    <property type="match status" value="1"/>
</dbReference>